<keyword evidence="10" id="KW-1185">Reference proteome</keyword>
<dbReference type="PANTHER" id="PTHR30026">
    <property type="entry name" value="OUTER MEMBRANE PROTEIN TOLC"/>
    <property type="match status" value="1"/>
</dbReference>
<dbReference type="SUPFAM" id="SSF56954">
    <property type="entry name" value="Outer membrane efflux proteins (OEP)"/>
    <property type="match status" value="1"/>
</dbReference>
<comment type="caution">
    <text evidence="9">The sequence shown here is derived from an EMBL/GenBank/DDBJ whole genome shotgun (WGS) entry which is preliminary data.</text>
</comment>
<comment type="similarity">
    <text evidence="2">Belongs to the outer membrane factor (OMF) (TC 1.B.17) family.</text>
</comment>
<keyword evidence="5" id="KW-0812">Transmembrane</keyword>
<evidence type="ECO:0000256" key="5">
    <source>
        <dbReference type="ARBA" id="ARBA00022692"/>
    </source>
</evidence>
<dbReference type="GO" id="GO:0015288">
    <property type="term" value="F:porin activity"/>
    <property type="evidence" value="ECO:0007669"/>
    <property type="project" value="TreeGrafter"/>
</dbReference>
<evidence type="ECO:0000313" key="9">
    <source>
        <dbReference type="EMBL" id="EMS31655.1"/>
    </source>
</evidence>
<keyword evidence="6" id="KW-0472">Membrane</keyword>
<dbReference type="AlphaFoldDB" id="M7X2C2"/>
<evidence type="ECO:0000256" key="7">
    <source>
        <dbReference type="ARBA" id="ARBA00023237"/>
    </source>
</evidence>
<dbReference type="OrthoDB" id="367883at2"/>
<dbReference type="Pfam" id="PF02321">
    <property type="entry name" value="OEP"/>
    <property type="match status" value="1"/>
</dbReference>
<keyword evidence="3" id="KW-0813">Transport</keyword>
<dbReference type="InParanoid" id="M7X2C2"/>
<protein>
    <recommendedName>
        <fullName evidence="11">Outer membrane efflux protein</fullName>
    </recommendedName>
</protein>
<dbReference type="EMBL" id="AMZY02000018">
    <property type="protein sequence ID" value="EMS31655.1"/>
    <property type="molecule type" value="Genomic_DNA"/>
</dbReference>
<dbReference type="GO" id="GO:0009279">
    <property type="term" value="C:cell outer membrane"/>
    <property type="evidence" value="ECO:0007669"/>
    <property type="project" value="UniProtKB-SubCell"/>
</dbReference>
<feature type="coiled-coil region" evidence="8">
    <location>
        <begin position="345"/>
        <end position="390"/>
    </location>
</feature>
<sequence length="452" mass="51793">MKIDHKKLLLSWALFFGFLSQVRAQSQLDLYIQEGLQNNLVLRDKTISLDQSYLALKYAKSFFLPQIDFGANYTLAAGGRAIVIPLGDLLNGVYASLNTLMDQQLFRPLQNVEEQFMPNNFYDARFRVSYPIINPDLHFNKQIKRESVKLQEYEIDIYRAELTKNIKQAYYKYCLASTAVDILKASKVLVEQNLRDNKSLLANGKGLPAQVLRAESEVENINAQLIDAENRMKNAAYYVNFLLNRNLESEVIFEKQLIDTTYLTALTETTDFSNRSEIQQINTAKGIQGTVLKMNQMFAVPRLNTFADFGMQGFEFDYSEKSRYILFGVNMTVPVFQGGRNRNNIQRAQNELERLDYKSDLLDQSIEMALRSSKNNIQAAQAAKNSAETNLRSATSYLRLVDRGYREGTFSLIEFLDARNQFTQSELKLTLADYTLLSAIADLERELETLNK</sequence>
<dbReference type="GO" id="GO:1990281">
    <property type="term" value="C:efflux pump complex"/>
    <property type="evidence" value="ECO:0007669"/>
    <property type="project" value="TreeGrafter"/>
</dbReference>
<proteinExistence type="inferred from homology"/>
<dbReference type="InterPro" id="IPR051906">
    <property type="entry name" value="TolC-like"/>
</dbReference>
<evidence type="ECO:0000313" key="10">
    <source>
        <dbReference type="Proteomes" id="UP000010953"/>
    </source>
</evidence>
<reference evidence="9" key="1">
    <citation type="submission" date="2013-01" db="EMBL/GenBank/DDBJ databases">
        <title>Genome assembly of Mariniradius saccharolyticus AK6.</title>
        <authorList>
            <person name="Vaidya B."/>
            <person name="Khatri I."/>
            <person name="Tanuku N.R.S."/>
            <person name="Subramanian S."/>
            <person name="Pinnaka A."/>
        </authorList>
    </citation>
    <scope>NUCLEOTIDE SEQUENCE [LARGE SCALE GENOMIC DNA]</scope>
    <source>
        <strain evidence="9">AK6</strain>
    </source>
</reference>
<dbReference type="InterPro" id="IPR003423">
    <property type="entry name" value="OMP_efflux"/>
</dbReference>
<dbReference type="RefSeq" id="WP_008630330.1">
    <property type="nucleotide sequence ID" value="NZ_AMZY02000018.1"/>
</dbReference>
<keyword evidence="7" id="KW-0998">Cell outer membrane</keyword>
<gene>
    <name evidence="9" type="ORF">C943_01926</name>
</gene>
<dbReference type="GO" id="GO:0015562">
    <property type="term" value="F:efflux transmembrane transporter activity"/>
    <property type="evidence" value="ECO:0007669"/>
    <property type="project" value="InterPro"/>
</dbReference>
<dbReference type="Gene3D" id="1.20.1600.10">
    <property type="entry name" value="Outer membrane efflux proteins (OEP)"/>
    <property type="match status" value="1"/>
</dbReference>
<dbReference type="Proteomes" id="UP000010953">
    <property type="component" value="Unassembled WGS sequence"/>
</dbReference>
<keyword evidence="4" id="KW-1134">Transmembrane beta strand</keyword>
<organism evidence="9 10">
    <name type="scientific">Mariniradius saccharolyticus AK6</name>
    <dbReference type="NCBI Taxonomy" id="1239962"/>
    <lineage>
        <taxon>Bacteria</taxon>
        <taxon>Pseudomonadati</taxon>
        <taxon>Bacteroidota</taxon>
        <taxon>Cytophagia</taxon>
        <taxon>Cytophagales</taxon>
        <taxon>Cyclobacteriaceae</taxon>
        <taxon>Mariniradius</taxon>
    </lineage>
</organism>
<accession>M7X2C2</accession>
<evidence type="ECO:0000256" key="8">
    <source>
        <dbReference type="SAM" id="Coils"/>
    </source>
</evidence>
<evidence type="ECO:0000256" key="2">
    <source>
        <dbReference type="ARBA" id="ARBA00007613"/>
    </source>
</evidence>
<dbReference type="eggNOG" id="COG1538">
    <property type="taxonomic scope" value="Bacteria"/>
</dbReference>
<name>M7X2C2_9BACT</name>
<evidence type="ECO:0000256" key="3">
    <source>
        <dbReference type="ARBA" id="ARBA00022448"/>
    </source>
</evidence>
<dbReference type="STRING" id="1239962.C943_01926"/>
<evidence type="ECO:0000256" key="1">
    <source>
        <dbReference type="ARBA" id="ARBA00004442"/>
    </source>
</evidence>
<evidence type="ECO:0008006" key="11">
    <source>
        <dbReference type="Google" id="ProtNLM"/>
    </source>
</evidence>
<keyword evidence="8" id="KW-0175">Coiled coil</keyword>
<evidence type="ECO:0000256" key="6">
    <source>
        <dbReference type="ARBA" id="ARBA00023136"/>
    </source>
</evidence>
<comment type="subcellular location">
    <subcellularLocation>
        <location evidence="1">Cell outer membrane</location>
    </subcellularLocation>
</comment>
<evidence type="ECO:0000256" key="4">
    <source>
        <dbReference type="ARBA" id="ARBA00022452"/>
    </source>
</evidence>
<dbReference type="PANTHER" id="PTHR30026:SF20">
    <property type="entry name" value="OUTER MEMBRANE PROTEIN TOLC"/>
    <property type="match status" value="1"/>
</dbReference>